<organism evidence="2 3">
    <name type="scientific">Purpureocillium lilacinum</name>
    <name type="common">Paecilomyces lilacinus</name>
    <dbReference type="NCBI Taxonomy" id="33203"/>
    <lineage>
        <taxon>Eukaryota</taxon>
        <taxon>Fungi</taxon>
        <taxon>Dikarya</taxon>
        <taxon>Ascomycota</taxon>
        <taxon>Pezizomycotina</taxon>
        <taxon>Sordariomycetes</taxon>
        <taxon>Hypocreomycetidae</taxon>
        <taxon>Hypocreales</taxon>
        <taxon>Ophiocordycipitaceae</taxon>
        <taxon>Purpureocillium</taxon>
    </lineage>
</organism>
<name>A0A2U3ED67_PURLI</name>
<evidence type="ECO:0000256" key="1">
    <source>
        <dbReference type="SAM" id="Phobius"/>
    </source>
</evidence>
<accession>A0A2U3ED67</accession>
<dbReference type="AlphaFoldDB" id="A0A2U3ED67"/>
<dbReference type="Pfam" id="PF11927">
    <property type="entry name" value="HODM_asu-like"/>
    <property type="match status" value="2"/>
</dbReference>
<evidence type="ECO:0000313" key="3">
    <source>
        <dbReference type="Proteomes" id="UP000245956"/>
    </source>
</evidence>
<keyword evidence="1" id="KW-1133">Transmembrane helix</keyword>
<keyword evidence="1" id="KW-0472">Membrane</keyword>
<comment type="caution">
    <text evidence="2">The sequence shown here is derived from an EMBL/GenBank/DDBJ whole genome shotgun (WGS) entry which is preliminary data.</text>
</comment>
<dbReference type="Proteomes" id="UP000245956">
    <property type="component" value="Unassembled WGS sequence"/>
</dbReference>
<feature type="transmembrane region" description="Helical" evidence="1">
    <location>
        <begin position="77"/>
        <end position="96"/>
    </location>
</feature>
<protein>
    <submittedName>
        <fullName evidence="2">Uncharacterized protein</fullName>
    </submittedName>
</protein>
<reference evidence="2 3" key="1">
    <citation type="journal article" date="2016" name="Front. Microbiol.">
        <title>Genome and transcriptome sequences reveal the specific parasitism of the nematophagous Purpureocillium lilacinum 36-1.</title>
        <authorList>
            <person name="Xie J."/>
            <person name="Li S."/>
            <person name="Mo C."/>
            <person name="Xiao X."/>
            <person name="Peng D."/>
            <person name="Wang G."/>
            <person name="Xiao Y."/>
        </authorList>
    </citation>
    <scope>NUCLEOTIDE SEQUENCE [LARGE SCALE GENOMIC DNA]</scope>
    <source>
        <strain evidence="2 3">36-1</strain>
    </source>
</reference>
<proteinExistence type="predicted"/>
<evidence type="ECO:0000313" key="2">
    <source>
        <dbReference type="EMBL" id="PWI72400.1"/>
    </source>
</evidence>
<dbReference type="EMBL" id="LCWV01000006">
    <property type="protein sequence ID" value="PWI72400.1"/>
    <property type="molecule type" value="Genomic_DNA"/>
</dbReference>
<sequence length="1049" mass="118224">MTSTRDCLPQTQISKLAAKTYSPDKDHFVRVLFRPGHPWGPGDFTARLQHARPDEPASQAFTMLDGTIIQLRSVCSANLVTVSAFAVALLSLLLAYSKTQRWKRDSAASLNGAALGGSDKAALIEPLDQFEWQSADRRKMRVFRPIYNISMGIKTDTPSELITIDKGYLDRIKHRQHLLSNFPDTVLGYVPGGEAPVRELYRYLLTEYLPARFPSMFRLSENGGGALFEDLVAGTSFPVNPPQDTRDALRSLGEIVEEELFLLLPTPEGHRLVAYVCCFPSSFDPAEKLGKLLKDIHATVPGYDKIGPSMERYFAKLAVGRPVKRANWSVQTHPELFACQANPRVKEHEESPDQEVKMDDTFLRSELQTLSRLPETQAILFSFKTYLYNVAEIKDEGRGAEFADAIDGLRQGNVPDMWYYKGAPRWAEAMMCIYVCRSVCNTVADVSRCVMEGQSVTTPPFSQYVVISQTIQTLEKPLQISMRVLTPYCRDASWTHPECRRPGGCAGVVSCGVPVSLPTAWTPSLPLRWLSAFGGCRENNVASTRRGHAGGLKVVQPAIKGFQEAPTWRAEHGAFSQSLAALPSALRFGSFLLLFGVIAQCLRAVYKRFGSHRNASRETTSQIKHVHSQTFPPSQRRLLASIDARFTPDKDDIDPSELAKSVLEMDADYRRADPKSFLFSGIRVGEVLALGDFPNYAALSEVPLPEPLEDFDINATLPRPYRPFRWPYHQTMAIQRMEPDYWIELESTYLNMVQHRLDIFAQYGKDVLRALPGSELACKELMEMVIQFLCARYPRQFSLDGRTFVNGIRGKSFELDGGDPLMFLLENVPEDFAIMLRDPGTGSYRFRAGVICASTGWSLGTKIGLGLPGIHSPVPDYKEKMEMSMDRFFTKMPTNKPVQRGAWGFEVGQHLYVPPGHPELSRDVASDPSVRPEDLFFRVDWQTLRRLALSGAIVFNFKAYFYPVAELRDEPYVPSLALKVVSDSKGNLLQYKKTAPLAHMLHPLLREFERHQMETGLMEADWEHRTLEENPFFPGWREKWTRQQAELGK</sequence>
<gene>
    <name evidence="2" type="ORF">PCL_11023</name>
</gene>
<dbReference type="InterPro" id="IPR021848">
    <property type="entry name" value="HODM_asu-like"/>
</dbReference>
<keyword evidence="1" id="KW-0812">Transmembrane</keyword>